<dbReference type="AlphaFoldDB" id="A0AAV5RQL6"/>
<dbReference type="EMBL" id="BTGC01000008">
    <property type="protein sequence ID" value="GMM52819.1"/>
    <property type="molecule type" value="Genomic_DNA"/>
</dbReference>
<dbReference type="PROSITE" id="PS50048">
    <property type="entry name" value="ZN2_CY6_FUNGAL_2"/>
    <property type="match status" value="1"/>
</dbReference>
<feature type="domain" description="Zn(2)-C6 fungal-type" evidence="1">
    <location>
        <begin position="15"/>
        <end position="48"/>
    </location>
</feature>
<reference evidence="2 3" key="1">
    <citation type="journal article" date="2023" name="Elife">
        <title>Identification of key yeast species and microbe-microbe interactions impacting larval growth of Drosophila in the wild.</title>
        <authorList>
            <person name="Mure A."/>
            <person name="Sugiura Y."/>
            <person name="Maeda R."/>
            <person name="Honda K."/>
            <person name="Sakurai N."/>
            <person name="Takahashi Y."/>
            <person name="Watada M."/>
            <person name="Katoh T."/>
            <person name="Gotoh A."/>
            <person name="Gotoh Y."/>
            <person name="Taniguchi I."/>
            <person name="Nakamura K."/>
            <person name="Hayashi T."/>
            <person name="Katayama T."/>
            <person name="Uemura T."/>
            <person name="Hattori Y."/>
        </authorList>
    </citation>
    <scope>NUCLEOTIDE SEQUENCE [LARGE SCALE GENOMIC DNA]</scope>
    <source>
        <strain evidence="2 3">SB-73</strain>
    </source>
</reference>
<dbReference type="Proteomes" id="UP001362899">
    <property type="component" value="Unassembled WGS sequence"/>
</dbReference>
<dbReference type="SUPFAM" id="SSF57701">
    <property type="entry name" value="Zn2/Cys6 DNA-binding domain"/>
    <property type="match status" value="1"/>
</dbReference>
<dbReference type="Gene3D" id="4.10.240.10">
    <property type="entry name" value="Zn(2)-C6 fungal-type DNA-binding domain"/>
    <property type="match status" value="1"/>
</dbReference>
<sequence>MSSQLLTGTWRKRSACVRCRNSKVRCEYASPTDQKCVRCSKNNHNCVIVSRKDPHIPPEQSLNAGSAPPKVNNHPGVDENITDTQKREQNAVYLQQIIRDAQRKLAALKVSNLRCTIASGRITWETAQLYYNEYREYPGSNQVVTMLDLPEKIEDLDEKWPWIAFSVVAIVQFNSANTSLEEYTWLHQTLQKHDEDNTVMGCLDKLVAYALLCRYALPFQERGLCAVMCLHGFAIVCMRRMHNMGWLVLKEFVKWLVSVSLLPLALFDEFGSMRHIYSFYYASDSMQAIEEMMQKYGADVSQTDSLAHVRSRLTLLATSRPLISLLGIQDAGLCEIKVTSTVRGVANVIDAAFTSISDQRKNLVILNEQLKRSNPGLELMINQRENSELLLSPVRSSMFMMKLKLIKNAVIRVLDIMYDDMKQGAHKDPVAVDVLTSFINMGSDIGNKFARSFTYVDHTKGIVPTSSYYFVSEALLIMHMLRLASFAGGSSYPVRVDCLCSLILTKWEEFNKNSILARQFFFLMFRAVTVCNLKIGVMDESTNTVEGSGELEKFSVYSHCPRNSTYTKMHDLNRDELLQLIGTQAREIDDSDFGFSFNPLNKMTLEAAVYEHWSKRVN</sequence>
<evidence type="ECO:0000313" key="2">
    <source>
        <dbReference type="EMBL" id="GMM52819.1"/>
    </source>
</evidence>
<keyword evidence="3" id="KW-1185">Reference proteome</keyword>
<comment type="caution">
    <text evidence="2">The sequence shown here is derived from an EMBL/GenBank/DDBJ whole genome shotgun (WGS) entry which is preliminary data.</text>
</comment>
<protein>
    <recommendedName>
        <fullName evidence="1">Zn(2)-C6 fungal-type domain-containing protein</fullName>
    </recommendedName>
</protein>
<proteinExistence type="predicted"/>
<dbReference type="InterPro" id="IPR001138">
    <property type="entry name" value="Zn2Cys6_DnaBD"/>
</dbReference>
<dbReference type="InterPro" id="IPR036864">
    <property type="entry name" value="Zn2-C6_fun-type_DNA-bd_sf"/>
</dbReference>
<dbReference type="SMART" id="SM00066">
    <property type="entry name" value="GAL4"/>
    <property type="match status" value="1"/>
</dbReference>
<organism evidence="2 3">
    <name type="scientific">Starmerella bacillaris</name>
    <name type="common">Yeast</name>
    <name type="synonym">Candida zemplinina</name>
    <dbReference type="NCBI Taxonomy" id="1247836"/>
    <lineage>
        <taxon>Eukaryota</taxon>
        <taxon>Fungi</taxon>
        <taxon>Dikarya</taxon>
        <taxon>Ascomycota</taxon>
        <taxon>Saccharomycotina</taxon>
        <taxon>Dipodascomycetes</taxon>
        <taxon>Dipodascales</taxon>
        <taxon>Trichomonascaceae</taxon>
        <taxon>Starmerella</taxon>
    </lineage>
</organism>
<name>A0AAV5RQL6_STABA</name>
<dbReference type="PROSITE" id="PS00463">
    <property type="entry name" value="ZN2_CY6_FUNGAL_1"/>
    <property type="match status" value="1"/>
</dbReference>
<gene>
    <name evidence="2" type="ORF">DASB73_037820</name>
</gene>
<dbReference type="CDD" id="cd00067">
    <property type="entry name" value="GAL4"/>
    <property type="match status" value="1"/>
</dbReference>
<dbReference type="GO" id="GO:0000981">
    <property type="term" value="F:DNA-binding transcription factor activity, RNA polymerase II-specific"/>
    <property type="evidence" value="ECO:0007669"/>
    <property type="project" value="InterPro"/>
</dbReference>
<dbReference type="GO" id="GO:0008270">
    <property type="term" value="F:zinc ion binding"/>
    <property type="evidence" value="ECO:0007669"/>
    <property type="project" value="InterPro"/>
</dbReference>
<accession>A0AAV5RQL6</accession>
<evidence type="ECO:0000313" key="3">
    <source>
        <dbReference type="Proteomes" id="UP001362899"/>
    </source>
</evidence>
<evidence type="ECO:0000259" key="1">
    <source>
        <dbReference type="PROSITE" id="PS50048"/>
    </source>
</evidence>
<dbReference type="Pfam" id="PF00172">
    <property type="entry name" value="Zn_clus"/>
    <property type="match status" value="1"/>
</dbReference>